<keyword evidence="1" id="KW-0547">Nucleotide-binding</keyword>
<dbReference type="GO" id="GO:0031048">
    <property type="term" value="P:regulatory ncRNA-mediated heterochromatin formation"/>
    <property type="evidence" value="ECO:0007669"/>
    <property type="project" value="TreeGrafter"/>
</dbReference>
<keyword evidence="1" id="KW-0067">ATP-binding</keyword>
<organism evidence="4 5">
    <name type="scientific">Aspergillus carbonarius (strain ITEM 5010)</name>
    <dbReference type="NCBI Taxonomy" id="602072"/>
    <lineage>
        <taxon>Eukaryota</taxon>
        <taxon>Fungi</taxon>
        <taxon>Dikarya</taxon>
        <taxon>Ascomycota</taxon>
        <taxon>Pezizomycotina</taxon>
        <taxon>Eurotiomycetes</taxon>
        <taxon>Eurotiomycetidae</taxon>
        <taxon>Eurotiales</taxon>
        <taxon>Aspergillaceae</taxon>
        <taxon>Aspergillus</taxon>
        <taxon>Aspergillus subgen. Circumdati</taxon>
    </lineage>
</organism>
<dbReference type="FunFam" id="3.40.50.300:FF:001660">
    <property type="entry name" value="NF-X1 finger and helicase protein, putative"/>
    <property type="match status" value="1"/>
</dbReference>
<dbReference type="Pfam" id="PF13087">
    <property type="entry name" value="AAA_12"/>
    <property type="match status" value="1"/>
</dbReference>
<dbReference type="PANTHER" id="PTHR10887:SF445">
    <property type="entry name" value="NFX1-TYPE ZINC FINGER-CONTAINING PROTEIN 1"/>
    <property type="match status" value="1"/>
</dbReference>
<dbReference type="InterPro" id="IPR041679">
    <property type="entry name" value="DNA2/NAM7-like_C"/>
</dbReference>
<dbReference type="GO" id="GO:0031380">
    <property type="term" value="C:nuclear RNA-directed RNA polymerase complex"/>
    <property type="evidence" value="ECO:0007669"/>
    <property type="project" value="TreeGrafter"/>
</dbReference>
<dbReference type="SUPFAM" id="SSF52540">
    <property type="entry name" value="P-loop containing nucleoside triphosphate hydrolases"/>
    <property type="match status" value="1"/>
</dbReference>
<dbReference type="AlphaFoldDB" id="A0A1R3RGH2"/>
<dbReference type="InterPro" id="IPR041677">
    <property type="entry name" value="DNA2/NAM7_AAA_11"/>
</dbReference>
<evidence type="ECO:0000259" key="3">
    <source>
        <dbReference type="PROSITE" id="PS50103"/>
    </source>
</evidence>
<accession>A0A1R3RGH2</accession>
<dbReference type="STRING" id="602072.A0A1R3RGH2"/>
<dbReference type="Proteomes" id="UP000188318">
    <property type="component" value="Unassembled WGS sequence"/>
</dbReference>
<feature type="zinc finger region" description="C3H1-type" evidence="2">
    <location>
        <begin position="1"/>
        <end position="28"/>
    </location>
</feature>
<proteinExistence type="predicted"/>
<keyword evidence="2" id="KW-0479">Metal-binding</keyword>
<dbReference type="CDD" id="cd17936">
    <property type="entry name" value="EEXXEc_NFX1"/>
    <property type="match status" value="1"/>
</dbReference>
<dbReference type="VEuPathDB" id="FungiDB:ASPCADRAFT_517135"/>
<dbReference type="EMBL" id="KV907504">
    <property type="protein sequence ID" value="OOF93584.1"/>
    <property type="molecule type" value="Genomic_DNA"/>
</dbReference>
<dbReference type="PANTHER" id="PTHR10887">
    <property type="entry name" value="DNA2/NAM7 HELICASE FAMILY"/>
    <property type="match status" value="1"/>
</dbReference>
<evidence type="ECO:0000256" key="1">
    <source>
        <dbReference type="ARBA" id="ARBA00022806"/>
    </source>
</evidence>
<protein>
    <recommendedName>
        <fullName evidence="3">C3H1-type domain-containing protein</fullName>
    </recommendedName>
</protein>
<dbReference type="OMA" id="FHRFEGL"/>
<keyword evidence="5" id="KW-1185">Reference proteome</keyword>
<dbReference type="Gene3D" id="3.40.50.300">
    <property type="entry name" value="P-loop containing nucleotide triphosphate hydrolases"/>
    <property type="match status" value="2"/>
</dbReference>
<keyword evidence="1" id="KW-0378">Hydrolase</keyword>
<reference evidence="5" key="1">
    <citation type="journal article" date="2017" name="Genome Biol.">
        <title>Comparative genomics reveals high biological diversity and specific adaptations in the industrially and medically important fungal genus Aspergillus.</title>
        <authorList>
            <person name="de Vries R.P."/>
            <person name="Riley R."/>
            <person name="Wiebenga A."/>
            <person name="Aguilar-Osorio G."/>
            <person name="Amillis S."/>
            <person name="Uchima C.A."/>
            <person name="Anderluh G."/>
            <person name="Asadollahi M."/>
            <person name="Askin M."/>
            <person name="Barry K."/>
            <person name="Battaglia E."/>
            <person name="Bayram O."/>
            <person name="Benocci T."/>
            <person name="Braus-Stromeyer S.A."/>
            <person name="Caldana C."/>
            <person name="Canovas D."/>
            <person name="Cerqueira G.C."/>
            <person name="Chen F."/>
            <person name="Chen W."/>
            <person name="Choi C."/>
            <person name="Clum A."/>
            <person name="Dos Santos R.A."/>
            <person name="Damasio A.R."/>
            <person name="Diallinas G."/>
            <person name="Emri T."/>
            <person name="Fekete E."/>
            <person name="Flipphi M."/>
            <person name="Freyberg S."/>
            <person name="Gallo A."/>
            <person name="Gournas C."/>
            <person name="Habgood R."/>
            <person name="Hainaut M."/>
            <person name="Harispe M.L."/>
            <person name="Henrissat B."/>
            <person name="Hilden K.S."/>
            <person name="Hope R."/>
            <person name="Hossain A."/>
            <person name="Karabika E."/>
            <person name="Karaffa L."/>
            <person name="Karanyi Z."/>
            <person name="Krasevec N."/>
            <person name="Kuo A."/>
            <person name="Kusch H."/>
            <person name="LaButti K."/>
            <person name="Lagendijk E.L."/>
            <person name="Lapidus A."/>
            <person name="Levasseur A."/>
            <person name="Lindquist E."/>
            <person name="Lipzen A."/>
            <person name="Logrieco A.F."/>
            <person name="MacCabe A."/>
            <person name="Maekelae M.R."/>
            <person name="Malavazi I."/>
            <person name="Melin P."/>
            <person name="Meyer V."/>
            <person name="Mielnichuk N."/>
            <person name="Miskei M."/>
            <person name="Molnar A.P."/>
            <person name="Mule G."/>
            <person name="Ngan C.Y."/>
            <person name="Orejas M."/>
            <person name="Orosz E."/>
            <person name="Ouedraogo J.P."/>
            <person name="Overkamp K.M."/>
            <person name="Park H.-S."/>
            <person name="Perrone G."/>
            <person name="Piumi F."/>
            <person name="Punt P.J."/>
            <person name="Ram A.F."/>
            <person name="Ramon A."/>
            <person name="Rauscher S."/>
            <person name="Record E."/>
            <person name="Riano-Pachon D.M."/>
            <person name="Robert V."/>
            <person name="Roehrig J."/>
            <person name="Ruller R."/>
            <person name="Salamov A."/>
            <person name="Salih N.S."/>
            <person name="Samson R.A."/>
            <person name="Sandor E."/>
            <person name="Sanguinetti M."/>
            <person name="Schuetze T."/>
            <person name="Sepcic K."/>
            <person name="Shelest E."/>
            <person name="Sherlock G."/>
            <person name="Sophianopoulou V."/>
            <person name="Squina F.M."/>
            <person name="Sun H."/>
            <person name="Susca A."/>
            <person name="Todd R.B."/>
            <person name="Tsang A."/>
            <person name="Unkles S.E."/>
            <person name="van de Wiele N."/>
            <person name="van Rossen-Uffink D."/>
            <person name="Oliveira J.V."/>
            <person name="Vesth T.C."/>
            <person name="Visser J."/>
            <person name="Yu J.-H."/>
            <person name="Zhou M."/>
            <person name="Andersen M.R."/>
            <person name="Archer D.B."/>
            <person name="Baker S.E."/>
            <person name="Benoit I."/>
            <person name="Brakhage A.A."/>
            <person name="Braus G.H."/>
            <person name="Fischer R."/>
            <person name="Frisvad J.C."/>
            <person name="Goldman G.H."/>
            <person name="Houbraken J."/>
            <person name="Oakley B."/>
            <person name="Pocsi I."/>
            <person name="Scazzocchio C."/>
            <person name="Seiboth B."/>
            <person name="vanKuyk P.A."/>
            <person name="Wortman J."/>
            <person name="Dyer P.S."/>
            <person name="Grigoriev I.V."/>
        </authorList>
    </citation>
    <scope>NUCLEOTIDE SEQUENCE [LARGE SCALE GENOMIC DNA]</scope>
    <source>
        <strain evidence="5">ITEM 5010</strain>
    </source>
</reference>
<gene>
    <name evidence="4" type="ORF">ASPCADRAFT_517135</name>
</gene>
<evidence type="ECO:0000256" key="2">
    <source>
        <dbReference type="PROSITE-ProRule" id="PRU00723"/>
    </source>
</evidence>
<dbReference type="InterPro" id="IPR027417">
    <property type="entry name" value="P-loop_NTPase"/>
</dbReference>
<dbReference type="InterPro" id="IPR045055">
    <property type="entry name" value="DNA2/NAM7-like"/>
</dbReference>
<dbReference type="GO" id="GO:0008270">
    <property type="term" value="F:zinc ion binding"/>
    <property type="evidence" value="ECO:0007669"/>
    <property type="project" value="UniProtKB-KW"/>
</dbReference>
<evidence type="ECO:0000313" key="5">
    <source>
        <dbReference type="Proteomes" id="UP000188318"/>
    </source>
</evidence>
<dbReference type="Pfam" id="PF13086">
    <property type="entry name" value="AAA_11"/>
    <property type="match status" value="1"/>
</dbReference>
<dbReference type="PROSITE" id="PS50103">
    <property type="entry name" value="ZF_C3H1"/>
    <property type="match status" value="1"/>
</dbReference>
<dbReference type="CDD" id="cd18808">
    <property type="entry name" value="SF1_C_Upf1"/>
    <property type="match status" value="1"/>
</dbReference>
<keyword evidence="2" id="KW-0862">Zinc</keyword>
<dbReference type="InterPro" id="IPR000571">
    <property type="entry name" value="Znf_CCCH"/>
</dbReference>
<dbReference type="OrthoDB" id="2423195at2759"/>
<keyword evidence="2" id="KW-0863">Zinc-finger</keyword>
<evidence type="ECO:0000313" key="4">
    <source>
        <dbReference type="EMBL" id="OOF93584.1"/>
    </source>
</evidence>
<feature type="domain" description="C3H1-type" evidence="3">
    <location>
        <begin position="1"/>
        <end position="28"/>
    </location>
</feature>
<dbReference type="GO" id="GO:0004386">
    <property type="term" value="F:helicase activity"/>
    <property type="evidence" value="ECO:0007669"/>
    <property type="project" value="InterPro"/>
</dbReference>
<dbReference type="InterPro" id="IPR047187">
    <property type="entry name" value="SF1_C_Upf1"/>
</dbReference>
<sequence>MATQRICHEFSRAGKCKVQNCKLSHDVHNNTNTDNKNTTKVSKKLQVTGKESSFSAWKLHVPLKPSRTRPLGNQLGPFLQEARRLVDQDVGVLQEVICTLAGEAGLKRLQELIEGNHLATLSTFQKSAVFTNQMLPFLGFVTHPRVLASLILEEEVGTIYSFLYGPAGRRALVLLGFLADILLLNKGQVAEGTVTHLEMSVVVFWQIIKVNPTALVNDELKPVAGRFKAIVEHYEGSQSPHSLGSVKLYMDRVLHRLSIGDAIPSATHPKQTAPKEKLLPLSNIKQAPPGGRHNNDFADICDIRILPTTEEILSPHTEYLPVKDHQQWHLDGVPGLLDRNFRLLRQDTIGQVAALFFSRHVGLKFVIQFRQFDHVQCLGTKEREWWNQSKRLQGGAFTCLVDMRGEILFCTAAEPPRWVPDKPRLKLWPSLWNNKDIATVALELIDPSGDDVQYILDRYRRPGKGSQLTLLEFPGILWPAFGPILCALQNMKQSQDLPFAALLAPVSLGNRDQATDVPPPAYAMKAGFRFNLSCLITDETCLRLRPGQTLDLQKLQDHSALDKTQTAALVNTLRRRIGLIQGPPGTGKSYTGVALIQVLLANRGKDKGNIGPIICVCYTNHALDQILEDLLVKRITTQVIRIGSRSRSEIVNQYSLRKSAFAKLKLHSKGSENDLKQFLQEYNPMHYSQLLNNHGDEGYQKAQHKRRNLFRQWINAGPRSKGKPRSIESLQDRDLESMSVQERQTIYQHWLEENQRQVNKKAKDLVKKQRAAKQKLKDLRGEVDLRCLRDAHVIGVTTSGLAGNFKMLQRLQSKVVLCEEAGEVLEAHLLTALLPSIEHAILIGDHQQLRPHIQDYNLSRENNWGGEQYSLDRSLFERLVCGMRRRLFWLDHRYPEAENSNTDDLGKSHSNPFEVEMTTALVTHLLRQGSYKAGDIAVLTPYLGQLHLLRRRLEESVCIVFGEKDQEDLDARGLSDERDTHVSVSTATALQTVRAATIDNFQGEEAKVVVISLVRSNTQRRCGFLRTSNRINVLLSRAKHGMYIIGNSATSGGVEMWQKVVDILKSNGNFGTHLELQCPRHLESPIAVSEPDHFTQYSPGGGCNQPCKNKLQYSHAVYCAEPCPRPLNGCDHNCPVKVIDANRRLKCGHAAKELPCWQAQDLSLVLCPVRVEKIVRGCNHTVRVACHIDVGTPGFKCPATMSKASTGHAIRSATGGISLVRILVVKSAMARINVLLVMPLVMFTVVTPNA</sequence>
<name>A0A1R3RGH2_ASPC5</name>
<keyword evidence="1" id="KW-0347">Helicase</keyword>